<evidence type="ECO:0008006" key="4">
    <source>
        <dbReference type="Google" id="ProtNLM"/>
    </source>
</evidence>
<evidence type="ECO:0000313" key="3">
    <source>
        <dbReference type="Proteomes" id="UP000736328"/>
    </source>
</evidence>
<feature type="signal peptide" evidence="1">
    <location>
        <begin position="1"/>
        <end position="21"/>
    </location>
</feature>
<comment type="caution">
    <text evidence="2">The sequence shown here is derived from an EMBL/GenBank/DDBJ whole genome shotgun (WGS) entry which is preliminary data.</text>
</comment>
<accession>A0A933IBY7</accession>
<evidence type="ECO:0000256" key="1">
    <source>
        <dbReference type="SAM" id="SignalP"/>
    </source>
</evidence>
<feature type="chain" id="PRO_5037979174" description="Autotransporter outer membrane beta-barrel domain-containing protein" evidence="1">
    <location>
        <begin position="22"/>
        <end position="552"/>
    </location>
</feature>
<dbReference type="AlphaFoldDB" id="A0A933IBY7"/>
<gene>
    <name evidence="2" type="ORF">HY768_00370</name>
</gene>
<sequence length="552" mass="61545">MRARVLALLALIVAVSSISHAQGYRWEANPWTESFRSASTAGILEDDIDILLDPARVCEIGGTRLYTNLSNLVDKDEEVFSNNDNGYFLIGGSGKLTNSGYGYFGALYDRYQDKNIDSTESTTTTYRDIDMNGSYDEQSMVNDQSIVSREEFDNHWYLAYNKELGDKKIGLAYYRNEESYFYRLFNSYQQEDNNYVTGLLYTYNGEGQYNDSSKVSENAILGSFWMPFGPKVDLNLGGLAGFLSTKYGYHYEGTSTEDNSPADTRIDDVNTNEHAQYARPYSGTKFFVWAGGRYKWSDNVKTEGFARMGMISQKTTSDAMGTYEYSQVTRITFGTDLIQDTQNRNIDIGLTGDAAASGFELFARTVAKLDEKVSFGMGLNFSTYGWEDNFTSDSLVANQYSYNDGDNQLLDPDDSVTVENYSTAIDYKTTGSYTTLGIPVGLEFKVANPVVIRLGARYDLGWDDSTRTRAISSYSALHRRTVTGDSVITESISPNPNTLENGTSASAYTKTSQTSFSYGAGWSISEHLKIDLMGFANLTNLSGWKLSATMKF</sequence>
<reference evidence="2" key="1">
    <citation type="submission" date="2020-07" db="EMBL/GenBank/DDBJ databases">
        <title>Huge and variable diversity of episymbiotic CPR bacteria and DPANN archaea in groundwater ecosystems.</title>
        <authorList>
            <person name="He C.Y."/>
            <person name="Keren R."/>
            <person name="Whittaker M."/>
            <person name="Farag I.F."/>
            <person name="Doudna J."/>
            <person name="Cate J.H.D."/>
            <person name="Banfield J.F."/>
        </authorList>
    </citation>
    <scope>NUCLEOTIDE SEQUENCE</scope>
    <source>
        <strain evidence="2">NC_groundwater_1520_Pr4_B-0.1um_53_5</strain>
    </source>
</reference>
<dbReference type="Proteomes" id="UP000736328">
    <property type="component" value="Unassembled WGS sequence"/>
</dbReference>
<protein>
    <recommendedName>
        <fullName evidence="4">Autotransporter outer membrane beta-barrel domain-containing protein</fullName>
    </recommendedName>
</protein>
<evidence type="ECO:0000313" key="2">
    <source>
        <dbReference type="EMBL" id="MBI4725678.1"/>
    </source>
</evidence>
<dbReference type="EMBL" id="JACQXR010000004">
    <property type="protein sequence ID" value="MBI4725678.1"/>
    <property type="molecule type" value="Genomic_DNA"/>
</dbReference>
<organism evidence="2 3">
    <name type="scientific">candidate division TA06 bacterium</name>
    <dbReference type="NCBI Taxonomy" id="2250710"/>
    <lineage>
        <taxon>Bacteria</taxon>
        <taxon>Bacteria division TA06</taxon>
    </lineage>
</organism>
<name>A0A933IBY7_UNCT6</name>
<proteinExistence type="predicted"/>
<keyword evidence="1" id="KW-0732">Signal</keyword>